<reference evidence="1" key="1">
    <citation type="submission" date="2022-08" db="UniProtKB">
        <authorList>
            <consortium name="EnsemblMetazoa"/>
        </authorList>
    </citation>
    <scope>IDENTIFICATION</scope>
    <source>
        <strain evidence="1">05x7-T-G4-1.051#20</strain>
    </source>
</reference>
<dbReference type="AlphaFoldDB" id="A0A8W8HTK0"/>
<protein>
    <submittedName>
        <fullName evidence="1">Uncharacterized protein</fullName>
    </submittedName>
</protein>
<dbReference type="PANTHER" id="PTHR37162:SF1">
    <property type="entry name" value="BED-TYPE DOMAIN-CONTAINING PROTEIN"/>
    <property type="match status" value="1"/>
</dbReference>
<keyword evidence="2" id="KW-1185">Reference proteome</keyword>
<proteinExistence type="predicted"/>
<evidence type="ECO:0000313" key="1">
    <source>
        <dbReference type="EnsemblMetazoa" id="G10987.1:cds"/>
    </source>
</evidence>
<organism evidence="1 2">
    <name type="scientific">Magallana gigas</name>
    <name type="common">Pacific oyster</name>
    <name type="synonym">Crassostrea gigas</name>
    <dbReference type="NCBI Taxonomy" id="29159"/>
    <lineage>
        <taxon>Eukaryota</taxon>
        <taxon>Metazoa</taxon>
        <taxon>Spiralia</taxon>
        <taxon>Lophotrochozoa</taxon>
        <taxon>Mollusca</taxon>
        <taxon>Bivalvia</taxon>
        <taxon>Autobranchia</taxon>
        <taxon>Pteriomorphia</taxon>
        <taxon>Ostreida</taxon>
        <taxon>Ostreoidea</taxon>
        <taxon>Ostreidae</taxon>
        <taxon>Magallana</taxon>
    </lineage>
</organism>
<dbReference type="EnsemblMetazoa" id="G10987.1">
    <property type="protein sequence ID" value="G10987.1:cds"/>
    <property type="gene ID" value="G10987"/>
</dbReference>
<dbReference type="PANTHER" id="PTHR37162">
    <property type="entry name" value="HAT FAMILY DIMERISATION DOMAINCONTAINING PROTEIN-RELATED"/>
    <property type="match status" value="1"/>
</dbReference>
<sequence>MRGSKTGLETRIRREKAPYLLDIDGDVCHHVHSAAKAFCKPFKNFIEQLYIDLFNDFKWSADLRELFQEICLICNVKYTMPQRYVSHRWLSVDDVTLDALRLLDCLTLFYFPWISGSLSERAKFLPVTAEIIHRLNVSESSRNRLHEIRMFLVSTCFNSTDS</sequence>
<evidence type="ECO:0000313" key="2">
    <source>
        <dbReference type="Proteomes" id="UP000005408"/>
    </source>
</evidence>
<dbReference type="Proteomes" id="UP000005408">
    <property type="component" value="Unassembled WGS sequence"/>
</dbReference>
<accession>A0A8W8HTK0</accession>
<name>A0A8W8HTK0_MAGGI</name>